<dbReference type="PROSITE" id="PS00216">
    <property type="entry name" value="SUGAR_TRANSPORT_1"/>
    <property type="match status" value="1"/>
</dbReference>
<proteinExistence type="predicted"/>
<evidence type="ECO:0000256" key="5">
    <source>
        <dbReference type="SAM" id="Phobius"/>
    </source>
</evidence>
<dbReference type="GO" id="GO:0016020">
    <property type="term" value="C:membrane"/>
    <property type="evidence" value="ECO:0007669"/>
    <property type="project" value="UniProtKB-SubCell"/>
</dbReference>
<dbReference type="InterPro" id="IPR036259">
    <property type="entry name" value="MFS_trans_sf"/>
</dbReference>
<dbReference type="KEGG" id="pto:PTO0035"/>
<dbReference type="eggNOG" id="arCOG00132">
    <property type="taxonomic scope" value="Archaea"/>
</dbReference>
<dbReference type="EMBL" id="AE017261">
    <property type="protein sequence ID" value="AAT42620.1"/>
    <property type="molecule type" value="Genomic_DNA"/>
</dbReference>
<dbReference type="InterPro" id="IPR005829">
    <property type="entry name" value="Sugar_transporter_CS"/>
</dbReference>
<dbReference type="SUPFAM" id="SSF103473">
    <property type="entry name" value="MFS general substrate transporter"/>
    <property type="match status" value="1"/>
</dbReference>
<evidence type="ECO:0000313" key="7">
    <source>
        <dbReference type="Proteomes" id="UP000000438"/>
    </source>
</evidence>
<dbReference type="PaxDb" id="263820-PTO0035"/>
<feature type="transmembrane region" description="Helical" evidence="5">
    <location>
        <begin position="66"/>
        <end position="87"/>
    </location>
</feature>
<reference evidence="6 7" key="1">
    <citation type="journal article" date="2004" name="Proc. Natl. Acad. Sci. U.S.A.">
        <title>Genome sequence of Picrophilus torridus and its implications for life around pH 0.</title>
        <authorList>
            <person name="Futterer O."/>
            <person name="Angelov A."/>
            <person name="Liesegang H."/>
            <person name="Gottschalk G."/>
            <person name="Schleper C."/>
            <person name="Schepers B."/>
            <person name="Dock C."/>
            <person name="Antranikian G."/>
            <person name="Liebl W."/>
        </authorList>
    </citation>
    <scope>NUCLEOTIDE SEQUENCE [LARGE SCALE GENOMIC DNA]</scope>
    <source>
        <strain evidence="7">ATCC 700027 / DSM 9790 / JCM 10055 / NBRC 100828</strain>
    </source>
</reference>
<keyword evidence="4 5" id="KW-0472">Membrane</keyword>
<evidence type="ECO:0000313" key="6">
    <source>
        <dbReference type="EMBL" id="AAT42620.1"/>
    </source>
</evidence>
<sequence length="88" mass="9932">MCNDFYKFHHSKQAGHCCEPFMAIFLSLYLHLAVYIVGIIFTLLSLMSMVFSLIGGYLADLIGRKFTLMLGSISGIFIYVHSTFISII</sequence>
<comment type="subcellular location">
    <subcellularLocation>
        <location evidence="1">Membrane</location>
        <topology evidence="1">Multi-pass membrane protein</topology>
    </subcellularLocation>
</comment>
<dbReference type="HOGENOM" id="CLU_2461878_0_0_2"/>
<organism evidence="6 7">
    <name type="scientific">Picrophilus torridus (strain ATCC 700027 / DSM 9790 / JCM 10055 / NBRC 100828 / KAW 2/3)</name>
    <dbReference type="NCBI Taxonomy" id="1122961"/>
    <lineage>
        <taxon>Archaea</taxon>
        <taxon>Methanobacteriati</taxon>
        <taxon>Thermoplasmatota</taxon>
        <taxon>Thermoplasmata</taxon>
        <taxon>Thermoplasmatales</taxon>
        <taxon>Picrophilaceae</taxon>
        <taxon>Picrophilus</taxon>
    </lineage>
</organism>
<dbReference type="Gene3D" id="1.20.1250.20">
    <property type="entry name" value="MFS general substrate transporter like domains"/>
    <property type="match status" value="1"/>
</dbReference>
<accession>Q6L331</accession>
<evidence type="ECO:0000256" key="4">
    <source>
        <dbReference type="ARBA" id="ARBA00023136"/>
    </source>
</evidence>
<feature type="transmembrane region" description="Helical" evidence="5">
    <location>
        <begin position="32"/>
        <end position="54"/>
    </location>
</feature>
<dbReference type="InParanoid" id="Q6L331"/>
<keyword evidence="2 5" id="KW-0812">Transmembrane</keyword>
<keyword evidence="3 5" id="KW-1133">Transmembrane helix</keyword>
<dbReference type="AlphaFoldDB" id="Q6L331"/>
<dbReference type="Proteomes" id="UP000000438">
    <property type="component" value="Chromosome"/>
</dbReference>
<evidence type="ECO:0000256" key="2">
    <source>
        <dbReference type="ARBA" id="ARBA00022692"/>
    </source>
</evidence>
<gene>
    <name evidence="6" type="ordered locus">PTO0035</name>
</gene>
<dbReference type="GO" id="GO:0022857">
    <property type="term" value="F:transmembrane transporter activity"/>
    <property type="evidence" value="ECO:0007669"/>
    <property type="project" value="InterPro"/>
</dbReference>
<evidence type="ECO:0000256" key="1">
    <source>
        <dbReference type="ARBA" id="ARBA00004141"/>
    </source>
</evidence>
<protein>
    <submittedName>
        <fullName evidence="6">Hypothetical membrane associated protein</fullName>
    </submittedName>
</protein>
<name>Q6L331_PICTO</name>
<evidence type="ECO:0000256" key="3">
    <source>
        <dbReference type="ARBA" id="ARBA00022989"/>
    </source>
</evidence>